<dbReference type="RefSeq" id="WP_190407397.1">
    <property type="nucleotide sequence ID" value="NZ_JACJRF010000018.1"/>
</dbReference>
<reference evidence="1 2" key="1">
    <citation type="journal article" date="2020" name="ISME J.">
        <title>Comparative genomics reveals insights into cyanobacterial evolution and habitat adaptation.</title>
        <authorList>
            <person name="Chen M.Y."/>
            <person name="Teng W.K."/>
            <person name="Zhao L."/>
            <person name="Hu C.X."/>
            <person name="Zhou Y.K."/>
            <person name="Han B.P."/>
            <person name="Song L.R."/>
            <person name="Shu W.S."/>
        </authorList>
    </citation>
    <scope>NUCLEOTIDE SEQUENCE [LARGE SCALE GENOMIC DNA]</scope>
    <source>
        <strain evidence="1 2">FACHB-260</strain>
    </source>
</reference>
<comment type="caution">
    <text evidence="1">The sequence shown here is derived from an EMBL/GenBank/DDBJ whole genome shotgun (WGS) entry which is preliminary data.</text>
</comment>
<protein>
    <submittedName>
        <fullName evidence="1">Uncharacterized protein</fullName>
    </submittedName>
</protein>
<gene>
    <name evidence="1" type="ORF">H6G18_12425</name>
</gene>
<organism evidence="1 2">
    <name type="scientific">Anabaena subtropica FACHB-260</name>
    <dbReference type="NCBI Taxonomy" id="2692884"/>
    <lineage>
        <taxon>Bacteria</taxon>
        <taxon>Bacillati</taxon>
        <taxon>Cyanobacteriota</taxon>
        <taxon>Cyanophyceae</taxon>
        <taxon>Nostocales</taxon>
        <taxon>Nostocaceae</taxon>
        <taxon>Anabaena</taxon>
    </lineage>
</organism>
<dbReference type="EMBL" id="JACJRF010000018">
    <property type="protein sequence ID" value="MBD2344944.1"/>
    <property type="molecule type" value="Genomic_DNA"/>
</dbReference>
<evidence type="ECO:0000313" key="2">
    <source>
        <dbReference type="Proteomes" id="UP000607281"/>
    </source>
</evidence>
<accession>A0ABR8CPU0</accession>
<proteinExistence type="predicted"/>
<dbReference type="Proteomes" id="UP000607281">
    <property type="component" value="Unassembled WGS sequence"/>
</dbReference>
<name>A0ABR8CPU0_9NOST</name>
<keyword evidence="2" id="KW-1185">Reference proteome</keyword>
<evidence type="ECO:0000313" key="1">
    <source>
        <dbReference type="EMBL" id="MBD2344944.1"/>
    </source>
</evidence>
<sequence length="162" mass="18315">MSLFKKGERVVLRTKWNEYSKGEEGRIKFVGGDGMTVLGGSCTYSVTFSNGVAEGIPEGDLESVEEQKCWQEEVIEKLSKIESLLKTYPNLKEPESKKIYNYLEVTQQESKITNLNKNKRLIAGNLYCIVAILNNTLDQEKEIKSLIQELAKPLGVGENFFK</sequence>